<keyword evidence="1" id="KW-0472">Membrane</keyword>
<protein>
    <recommendedName>
        <fullName evidence="4">ABC transporter permease</fullName>
    </recommendedName>
</protein>
<dbReference type="EMBL" id="JBHRTA010000003">
    <property type="protein sequence ID" value="MFC3196082.1"/>
    <property type="molecule type" value="Genomic_DNA"/>
</dbReference>
<keyword evidence="1" id="KW-0812">Transmembrane</keyword>
<dbReference type="Proteomes" id="UP001595526">
    <property type="component" value="Unassembled WGS sequence"/>
</dbReference>
<keyword evidence="1" id="KW-1133">Transmembrane helix</keyword>
<comment type="caution">
    <text evidence="2">The sequence shown here is derived from an EMBL/GenBank/DDBJ whole genome shotgun (WGS) entry which is preliminary data.</text>
</comment>
<keyword evidence="3" id="KW-1185">Reference proteome</keyword>
<dbReference type="PROSITE" id="PS51257">
    <property type="entry name" value="PROKAR_LIPOPROTEIN"/>
    <property type="match status" value="1"/>
</dbReference>
<feature type="transmembrane region" description="Helical" evidence="1">
    <location>
        <begin position="128"/>
        <end position="149"/>
    </location>
</feature>
<sequence>MLYNFFKTAWRQLWQNKSFGLINVVGLALAMACCLMILLWVQHERSIDNFHDYIGQRYTVYQTIKSGEQVEGNYSSPIKFNFEDNTRMFLLDEAKEDIPVVIASPIAWWAMNKWLQDFAYRIGIQWQMFAVAGLAAVVIALLTVSWQAIRAATASPVDSLRDE</sequence>
<evidence type="ECO:0008006" key="4">
    <source>
        <dbReference type="Google" id="ProtNLM"/>
    </source>
</evidence>
<dbReference type="RefSeq" id="WP_379018445.1">
    <property type="nucleotide sequence ID" value="NZ_JBHRTA010000003.1"/>
</dbReference>
<feature type="transmembrane region" description="Helical" evidence="1">
    <location>
        <begin position="20"/>
        <end position="41"/>
    </location>
</feature>
<evidence type="ECO:0000313" key="3">
    <source>
        <dbReference type="Proteomes" id="UP001595526"/>
    </source>
</evidence>
<accession>A0ABV7JFP5</accession>
<organism evidence="2 3">
    <name type="scientific">Parapedobacter deserti</name>
    <dbReference type="NCBI Taxonomy" id="1912957"/>
    <lineage>
        <taxon>Bacteria</taxon>
        <taxon>Pseudomonadati</taxon>
        <taxon>Bacteroidota</taxon>
        <taxon>Sphingobacteriia</taxon>
        <taxon>Sphingobacteriales</taxon>
        <taxon>Sphingobacteriaceae</taxon>
        <taxon>Parapedobacter</taxon>
    </lineage>
</organism>
<evidence type="ECO:0000313" key="2">
    <source>
        <dbReference type="EMBL" id="MFC3196082.1"/>
    </source>
</evidence>
<proteinExistence type="predicted"/>
<gene>
    <name evidence="2" type="ORF">ACFOET_00515</name>
</gene>
<reference evidence="3" key="1">
    <citation type="journal article" date="2019" name="Int. J. Syst. Evol. Microbiol.">
        <title>The Global Catalogue of Microorganisms (GCM) 10K type strain sequencing project: providing services to taxonomists for standard genome sequencing and annotation.</title>
        <authorList>
            <consortium name="The Broad Institute Genomics Platform"/>
            <consortium name="The Broad Institute Genome Sequencing Center for Infectious Disease"/>
            <person name="Wu L."/>
            <person name="Ma J."/>
        </authorList>
    </citation>
    <scope>NUCLEOTIDE SEQUENCE [LARGE SCALE GENOMIC DNA]</scope>
    <source>
        <strain evidence="3">KCTC 52416</strain>
    </source>
</reference>
<name>A0ABV7JFP5_9SPHI</name>
<evidence type="ECO:0000256" key="1">
    <source>
        <dbReference type="SAM" id="Phobius"/>
    </source>
</evidence>